<comment type="caution">
    <text evidence="1">The sequence shown here is derived from an EMBL/GenBank/DDBJ whole genome shotgun (WGS) entry which is preliminary data.</text>
</comment>
<keyword evidence="2" id="KW-1185">Reference proteome</keyword>
<protein>
    <submittedName>
        <fullName evidence="1">Uncharacterized protein</fullName>
    </submittedName>
</protein>
<evidence type="ECO:0000313" key="2">
    <source>
        <dbReference type="Proteomes" id="UP001358324"/>
    </source>
</evidence>
<dbReference type="EMBL" id="JAZHBM010000001">
    <property type="protein sequence ID" value="MEF3081860.1"/>
    <property type="molecule type" value="Genomic_DNA"/>
</dbReference>
<reference evidence="1 2" key="1">
    <citation type="submission" date="2024-01" db="EMBL/GenBank/DDBJ databases">
        <title>Novel species of the genus Luteimonas isolated from rivers.</title>
        <authorList>
            <person name="Lu H."/>
        </authorList>
    </citation>
    <scope>NUCLEOTIDE SEQUENCE [LARGE SCALE GENOMIC DNA]</scope>
    <source>
        <strain evidence="1 2">SMYT11W</strain>
    </source>
</reference>
<accession>A0ABU7WDY4</accession>
<proteinExistence type="predicted"/>
<evidence type="ECO:0000313" key="1">
    <source>
        <dbReference type="EMBL" id="MEF3081860.1"/>
    </source>
</evidence>
<sequence length="132" mass="14649">MALRLGTIDLPADMRWQDEFRWLPTASQVEVASDGALWIEESAQRAGRPITLESGTDGAGHWAVTTRATVAALHALASEPRQAPLLLELEDGRTFNVRFRHADNAVEAEPLIHIAPHVSADYYHLTLRLMQV</sequence>
<dbReference type="Proteomes" id="UP001358324">
    <property type="component" value="Unassembled WGS sequence"/>
</dbReference>
<organism evidence="1 2">
    <name type="scientific">Luteimonas flava</name>
    <dbReference type="NCBI Taxonomy" id="3115822"/>
    <lineage>
        <taxon>Bacteria</taxon>
        <taxon>Pseudomonadati</taxon>
        <taxon>Pseudomonadota</taxon>
        <taxon>Gammaproteobacteria</taxon>
        <taxon>Lysobacterales</taxon>
        <taxon>Lysobacteraceae</taxon>
        <taxon>Luteimonas</taxon>
    </lineage>
</organism>
<gene>
    <name evidence="1" type="ORF">V3391_06490</name>
</gene>
<dbReference type="RefSeq" id="WP_332077574.1">
    <property type="nucleotide sequence ID" value="NZ_JAZHBM010000001.1"/>
</dbReference>
<name>A0ABU7WDY4_9GAMM</name>